<dbReference type="Proteomes" id="UP000236655">
    <property type="component" value="Chromosome"/>
</dbReference>
<dbReference type="Pfam" id="PF02667">
    <property type="entry name" value="SCFA_trans"/>
    <property type="match status" value="1"/>
</dbReference>
<dbReference type="NCBIfam" id="TIGR00366">
    <property type="entry name" value="TIGR00366 family protein"/>
    <property type="match status" value="1"/>
</dbReference>
<dbReference type="PANTHER" id="PTHR41983">
    <property type="entry name" value="SHORT-CHAIN FATTY ACID TRANSPORTER-RELATED"/>
    <property type="match status" value="1"/>
</dbReference>
<keyword evidence="1" id="KW-0812">Transmembrane</keyword>
<dbReference type="OrthoDB" id="9342495at2"/>
<dbReference type="InterPro" id="IPR006160">
    <property type="entry name" value="SCFA_transpt_AtoE"/>
</dbReference>
<dbReference type="EMBL" id="CP024847">
    <property type="protein sequence ID" value="AUR52644.1"/>
    <property type="molecule type" value="Genomic_DNA"/>
</dbReference>
<feature type="transmembrane region" description="Helical" evidence="1">
    <location>
        <begin position="20"/>
        <end position="40"/>
    </location>
</feature>
<dbReference type="PANTHER" id="PTHR41983:SF2">
    <property type="entry name" value="SHORT-CHAIN FATTY ACID TRANSPORTER-RELATED"/>
    <property type="match status" value="1"/>
</dbReference>
<feature type="transmembrane region" description="Helical" evidence="1">
    <location>
        <begin position="94"/>
        <end position="123"/>
    </location>
</feature>
<feature type="transmembrane region" description="Helical" evidence="1">
    <location>
        <begin position="181"/>
        <end position="202"/>
    </location>
</feature>
<name>A0A2I7N854_9NEIS</name>
<dbReference type="InterPro" id="IPR006161">
    <property type="entry name" value="CHP00366"/>
</dbReference>
<keyword evidence="1" id="KW-0472">Membrane</keyword>
<dbReference type="GO" id="GO:0005886">
    <property type="term" value="C:plasma membrane"/>
    <property type="evidence" value="ECO:0007669"/>
    <property type="project" value="TreeGrafter"/>
</dbReference>
<feature type="transmembrane region" description="Helical" evidence="1">
    <location>
        <begin position="245"/>
        <end position="263"/>
    </location>
</feature>
<dbReference type="RefSeq" id="WP_102951932.1">
    <property type="nucleotide sequence ID" value="NZ_CP024847.1"/>
</dbReference>
<feature type="transmembrane region" description="Helical" evidence="1">
    <location>
        <begin position="418"/>
        <end position="439"/>
    </location>
</feature>
<keyword evidence="1" id="KW-1133">Transmembrane helix</keyword>
<dbReference type="KEGG" id="nba:CUN60_10160"/>
<feature type="transmembrane region" description="Helical" evidence="1">
    <location>
        <begin position="269"/>
        <end position="286"/>
    </location>
</feature>
<accession>A0A2I7N854</accession>
<protein>
    <submittedName>
        <fullName evidence="2">TIGR00366 family protein</fullName>
    </submittedName>
</protein>
<organism evidence="2 3">
    <name type="scientific">Aquella oligotrophica</name>
    <dbReference type="NCBI Taxonomy" id="2067065"/>
    <lineage>
        <taxon>Bacteria</taxon>
        <taxon>Pseudomonadati</taxon>
        <taxon>Pseudomonadota</taxon>
        <taxon>Betaproteobacteria</taxon>
        <taxon>Neisseriales</taxon>
        <taxon>Neisseriaceae</taxon>
        <taxon>Aquella</taxon>
    </lineage>
</organism>
<sequence length="440" mass="47685">MDSLVRIFTTLVRRYLPDPLVFAMLLTIIVFIMGATLTNTRSFEMISIWGNGFWNLLAFTMQMVMVVVTGHALASAPQIRKLLTTLASLTKTPAQGVALVTLIGAIACIINWGFGLIVGAMLAREVARKQPKSDYPLLIASAYIAFLTWHGGFSGSIPLLAATAGNPLEKTIGLIPISQTIFTPMNYFITGSLLIILPILTAKMLPKESDRKMINPELLEADNTVIQKKIDKNSSPALKIEESKVLSIIIALTGISYLIEYFYTKGFKIDINCVNIIFLVSGLLLHGSPMAYARAIANGTKSTAGILIQFPFYAGIQAMLDHSGLGAIITEWFIQIANVKTFPLWAFLSSAVINFAVPSGGGHWVVQGPFIMSAAQKIGADMGHAVMAIAYGEAWMNMAQPFWALPALAIAGLGARDIMGYCIISLLFSGFIFVAGLMFF</sequence>
<evidence type="ECO:0000313" key="2">
    <source>
        <dbReference type="EMBL" id="AUR52644.1"/>
    </source>
</evidence>
<feature type="transmembrane region" description="Helical" evidence="1">
    <location>
        <begin position="52"/>
        <end position="74"/>
    </location>
</feature>
<feature type="transmembrane region" description="Helical" evidence="1">
    <location>
        <begin position="135"/>
        <end position="161"/>
    </location>
</feature>
<keyword evidence="3" id="KW-1185">Reference proteome</keyword>
<evidence type="ECO:0000313" key="3">
    <source>
        <dbReference type="Proteomes" id="UP000236655"/>
    </source>
</evidence>
<reference evidence="3" key="1">
    <citation type="submission" date="2017-11" db="EMBL/GenBank/DDBJ databases">
        <authorList>
            <person name="Chan K.G."/>
            <person name="Lee L.S."/>
        </authorList>
    </citation>
    <scope>NUCLEOTIDE SEQUENCE [LARGE SCALE GENOMIC DNA]</scope>
    <source>
        <strain evidence="3">DSM 100970</strain>
    </source>
</reference>
<gene>
    <name evidence="2" type="ORF">CUN60_10160</name>
</gene>
<evidence type="ECO:0000256" key="1">
    <source>
        <dbReference type="SAM" id="Phobius"/>
    </source>
</evidence>
<proteinExistence type="predicted"/>
<dbReference type="AlphaFoldDB" id="A0A2I7N854"/>